<accession>A0A1X6WP86</accession>
<evidence type="ECO:0000259" key="3">
    <source>
        <dbReference type="Pfam" id="PF15983"/>
    </source>
</evidence>
<keyword evidence="2" id="KW-0732">Signal</keyword>
<dbReference type="OrthoDB" id="2149782at2"/>
<dbReference type="EMBL" id="FWFD01000013">
    <property type="protein sequence ID" value="SLM86143.1"/>
    <property type="molecule type" value="Genomic_DNA"/>
</dbReference>
<protein>
    <submittedName>
        <fullName evidence="4">Lipoprotein</fullName>
    </submittedName>
</protein>
<dbReference type="AlphaFoldDB" id="A0A1X6WP86"/>
<proteinExistence type="predicted"/>
<dbReference type="Proteomes" id="UP000195918">
    <property type="component" value="Unassembled WGS sequence"/>
</dbReference>
<evidence type="ECO:0000313" key="4">
    <source>
        <dbReference type="EMBL" id="SLM86143.1"/>
    </source>
</evidence>
<reference evidence="5" key="1">
    <citation type="submission" date="2017-02" db="EMBL/GenBank/DDBJ databases">
        <authorList>
            <person name="Dridi B."/>
        </authorList>
    </citation>
    <scope>NUCLEOTIDE SEQUENCE [LARGE SCALE GENOMIC DNA]</scope>
    <source>
        <strain evidence="5">bH819</strain>
    </source>
</reference>
<dbReference type="Pfam" id="PF15983">
    <property type="entry name" value="DUF4767"/>
    <property type="match status" value="1"/>
</dbReference>
<organism evidence="4 5">
    <name type="scientific">Vagococcus fluvialis bH819</name>
    <dbReference type="NCBI Taxonomy" id="1255619"/>
    <lineage>
        <taxon>Bacteria</taxon>
        <taxon>Bacillati</taxon>
        <taxon>Bacillota</taxon>
        <taxon>Bacilli</taxon>
        <taxon>Lactobacillales</taxon>
        <taxon>Enterococcaceae</taxon>
        <taxon>Vagococcus</taxon>
    </lineage>
</organism>
<keyword evidence="5" id="KW-1185">Reference proteome</keyword>
<dbReference type="InterPro" id="IPR031927">
    <property type="entry name" value="DUF4767"/>
</dbReference>
<evidence type="ECO:0000256" key="2">
    <source>
        <dbReference type="SAM" id="SignalP"/>
    </source>
</evidence>
<keyword evidence="4" id="KW-0449">Lipoprotein</keyword>
<gene>
    <name evidence="4" type="ORF">FM121_08645</name>
</gene>
<evidence type="ECO:0000256" key="1">
    <source>
        <dbReference type="SAM" id="MobiDB-lite"/>
    </source>
</evidence>
<sequence>MKKITKIISVAMLSIILASCSNNKNFDQSMQKTKEAIIEQKFEQAEGFVEMALESKPKDPTAKNYQSQIQFYNEAMSFKEKKETKNALVKLDNVIEIKDGSEKLVEYAKKDKEELASQKEEPEETAKKEEKKETKTIWNADKKNKLRGFMADFSVTMDQSYKEYNQTSDVDLYGVGLPSALLNGNWTMAINNQPVPLEWSETGEGAATYQLVAVYSDADTQPYLKKHVYFFIIENGVPKVYVTQQNQGNEENYLHFKVTENNELNNGFSRIVNEK</sequence>
<dbReference type="RefSeq" id="WP_086951773.1">
    <property type="nucleotide sequence ID" value="NZ_FWFD01000013.1"/>
</dbReference>
<name>A0A1X6WP86_9ENTE</name>
<evidence type="ECO:0000313" key="5">
    <source>
        <dbReference type="Proteomes" id="UP000195918"/>
    </source>
</evidence>
<feature type="signal peptide" evidence="2">
    <location>
        <begin position="1"/>
        <end position="23"/>
    </location>
</feature>
<feature type="chain" id="PRO_5012236789" evidence="2">
    <location>
        <begin position="24"/>
        <end position="275"/>
    </location>
</feature>
<feature type="domain" description="DUF4767" evidence="3">
    <location>
        <begin position="135"/>
        <end position="272"/>
    </location>
</feature>
<dbReference type="PROSITE" id="PS51257">
    <property type="entry name" value="PROKAR_LIPOPROTEIN"/>
    <property type="match status" value="1"/>
</dbReference>
<feature type="region of interest" description="Disordered" evidence="1">
    <location>
        <begin position="113"/>
        <end position="133"/>
    </location>
</feature>